<reference evidence="10 11" key="1">
    <citation type="submission" date="2019-07" db="EMBL/GenBank/DDBJ databases">
        <title>Thalassofilum flectens gen. nov., sp. nov., a novel moderate thermophilic anaerobe from a shallow sea hot spring in Kunashir Island (Russia), representing a new family in the order Bacteroidales, and proposal of Thalassofilacea fam. nov.</title>
        <authorList>
            <person name="Kochetkova T.V."/>
            <person name="Podosokorskaya O.A."/>
            <person name="Novikov A."/>
            <person name="Elcheninov A.G."/>
            <person name="Toshchakov S.V."/>
            <person name="Kublanov I.V."/>
        </authorList>
    </citation>
    <scope>NUCLEOTIDE SEQUENCE [LARGE SCALE GENOMIC DNA]</scope>
    <source>
        <strain evidence="10 11">38-H</strain>
    </source>
</reference>
<evidence type="ECO:0000313" key="11">
    <source>
        <dbReference type="Proteomes" id="UP000500961"/>
    </source>
</evidence>
<keyword evidence="4" id="KW-0028">Amino-acid biosynthesis</keyword>
<comment type="pathway">
    <text evidence="2">Amino-acid biosynthesis; L-tryptophan biosynthesis; L-tryptophan from chorismate: step 4/5.</text>
</comment>
<dbReference type="EC" id="4.1.1.48" evidence="3"/>
<dbReference type="AlphaFoldDB" id="A0A7D4BEE5"/>
<protein>
    <recommendedName>
        <fullName evidence="3">indole-3-glycerol-phosphate synthase</fullName>
        <ecNumber evidence="3">4.1.1.48</ecNumber>
    </recommendedName>
</protein>
<evidence type="ECO:0000256" key="4">
    <source>
        <dbReference type="ARBA" id="ARBA00022605"/>
    </source>
</evidence>
<keyword evidence="6" id="KW-0822">Tryptophan biosynthesis</keyword>
<proteinExistence type="predicted"/>
<dbReference type="FunFam" id="3.20.20.70:FF:000024">
    <property type="entry name" value="Indole-3-glycerol phosphate synthase"/>
    <property type="match status" value="1"/>
</dbReference>
<dbReference type="GO" id="GO:0000162">
    <property type="term" value="P:L-tryptophan biosynthetic process"/>
    <property type="evidence" value="ECO:0007669"/>
    <property type="project" value="UniProtKB-UniPathway"/>
</dbReference>
<dbReference type="PROSITE" id="PS00614">
    <property type="entry name" value="IGPS"/>
    <property type="match status" value="1"/>
</dbReference>
<dbReference type="InterPro" id="IPR001468">
    <property type="entry name" value="Indole-3-GlycerolPSynthase_CS"/>
</dbReference>
<keyword evidence="5" id="KW-0210">Decarboxylase</keyword>
<dbReference type="Gene3D" id="3.20.20.70">
    <property type="entry name" value="Aldolase class I"/>
    <property type="match status" value="1"/>
</dbReference>
<evidence type="ECO:0000256" key="7">
    <source>
        <dbReference type="ARBA" id="ARBA00023141"/>
    </source>
</evidence>
<accession>A0A7D4BEE5</accession>
<dbReference type="NCBIfam" id="NF001377">
    <property type="entry name" value="PRK00278.2-4"/>
    <property type="match status" value="1"/>
</dbReference>
<dbReference type="PANTHER" id="PTHR22854:SF2">
    <property type="entry name" value="INDOLE-3-GLYCEROL-PHOSPHATE SYNTHASE"/>
    <property type="match status" value="1"/>
</dbReference>
<evidence type="ECO:0000256" key="3">
    <source>
        <dbReference type="ARBA" id="ARBA00012362"/>
    </source>
</evidence>
<dbReference type="GO" id="GO:0004640">
    <property type="term" value="F:phosphoribosylanthranilate isomerase activity"/>
    <property type="evidence" value="ECO:0007669"/>
    <property type="project" value="TreeGrafter"/>
</dbReference>
<evidence type="ECO:0000256" key="6">
    <source>
        <dbReference type="ARBA" id="ARBA00022822"/>
    </source>
</evidence>
<dbReference type="Pfam" id="PF00218">
    <property type="entry name" value="IGPS"/>
    <property type="match status" value="1"/>
</dbReference>
<evidence type="ECO:0000256" key="1">
    <source>
        <dbReference type="ARBA" id="ARBA00001633"/>
    </source>
</evidence>
<dbReference type="InterPro" id="IPR011060">
    <property type="entry name" value="RibuloseP-bd_barrel"/>
</dbReference>
<dbReference type="RefSeq" id="WP_173075488.1">
    <property type="nucleotide sequence ID" value="NZ_CP041345.1"/>
</dbReference>
<evidence type="ECO:0000256" key="5">
    <source>
        <dbReference type="ARBA" id="ARBA00022793"/>
    </source>
</evidence>
<feature type="domain" description="Indole-3-glycerol phosphate synthase" evidence="9">
    <location>
        <begin position="4"/>
        <end position="254"/>
    </location>
</feature>
<dbReference type="SUPFAM" id="SSF51366">
    <property type="entry name" value="Ribulose-phoshate binding barrel"/>
    <property type="match status" value="1"/>
</dbReference>
<dbReference type="CDD" id="cd00331">
    <property type="entry name" value="IGPS"/>
    <property type="match status" value="1"/>
</dbReference>
<keyword evidence="8 10" id="KW-0456">Lyase</keyword>
<organism evidence="10 11">
    <name type="scientific">Tenuifilum thalassicum</name>
    <dbReference type="NCBI Taxonomy" id="2590900"/>
    <lineage>
        <taxon>Bacteria</taxon>
        <taxon>Pseudomonadati</taxon>
        <taxon>Bacteroidota</taxon>
        <taxon>Bacteroidia</taxon>
        <taxon>Bacteroidales</taxon>
        <taxon>Tenuifilaceae</taxon>
        <taxon>Tenuifilum</taxon>
    </lineage>
</organism>
<keyword evidence="7" id="KW-0057">Aromatic amino acid biosynthesis</keyword>
<evidence type="ECO:0000256" key="8">
    <source>
        <dbReference type="ARBA" id="ARBA00023239"/>
    </source>
</evidence>
<sequence>MNILEQIVQHKAREVEERKELYPIKLLERSPYFNTKPISLSKYILRPDLSGVIAEFKRHSPSQGYINQFALPERVTLGYMQAGASALSVLTDTRFFKGSCNDLKAVRKVNFAPILRKDFIIDEYQVVEAKSFGADAILLIAEILDKAELNQLFRLATSLGLEVLVELHNPDSLQKIPADAKIVGVNCRNLSDFETNIENAIDLADRLPSNVVKVAESGIKSVNDAAKLLLNGFNGFLIGELFMRAANPAKECRRFMDALYALKKTSCVANSK</sequence>
<keyword evidence="11" id="KW-1185">Reference proteome</keyword>
<dbReference type="InterPro" id="IPR013785">
    <property type="entry name" value="Aldolase_TIM"/>
</dbReference>
<dbReference type="PANTHER" id="PTHR22854">
    <property type="entry name" value="TRYPTOPHAN BIOSYNTHESIS PROTEIN"/>
    <property type="match status" value="1"/>
</dbReference>
<dbReference type="InterPro" id="IPR045186">
    <property type="entry name" value="Indole-3-glycerol_P_synth"/>
</dbReference>
<name>A0A7D4BEE5_9BACT</name>
<evidence type="ECO:0000259" key="9">
    <source>
        <dbReference type="Pfam" id="PF00218"/>
    </source>
</evidence>
<evidence type="ECO:0000256" key="2">
    <source>
        <dbReference type="ARBA" id="ARBA00004696"/>
    </source>
</evidence>
<dbReference type="InterPro" id="IPR013798">
    <property type="entry name" value="Indole-3-glycerol_P_synth_dom"/>
</dbReference>
<dbReference type="EMBL" id="CP041345">
    <property type="protein sequence ID" value="QKG80603.1"/>
    <property type="molecule type" value="Genomic_DNA"/>
</dbReference>
<dbReference type="UniPathway" id="UPA00035">
    <property type="reaction ID" value="UER00043"/>
</dbReference>
<dbReference type="KEGG" id="ttz:FHG85_10085"/>
<dbReference type="Proteomes" id="UP000500961">
    <property type="component" value="Chromosome"/>
</dbReference>
<dbReference type="GO" id="GO:0004425">
    <property type="term" value="F:indole-3-glycerol-phosphate synthase activity"/>
    <property type="evidence" value="ECO:0007669"/>
    <property type="project" value="UniProtKB-EC"/>
</dbReference>
<gene>
    <name evidence="10" type="primary">trpC</name>
    <name evidence="10" type="ORF">FHG85_10085</name>
</gene>
<evidence type="ECO:0000313" key="10">
    <source>
        <dbReference type="EMBL" id="QKG80603.1"/>
    </source>
</evidence>
<comment type="catalytic activity">
    <reaction evidence="1">
        <text>1-(2-carboxyphenylamino)-1-deoxy-D-ribulose 5-phosphate + H(+) = (1S,2R)-1-C-(indol-3-yl)glycerol 3-phosphate + CO2 + H2O</text>
        <dbReference type="Rhea" id="RHEA:23476"/>
        <dbReference type="ChEBI" id="CHEBI:15377"/>
        <dbReference type="ChEBI" id="CHEBI:15378"/>
        <dbReference type="ChEBI" id="CHEBI:16526"/>
        <dbReference type="ChEBI" id="CHEBI:58613"/>
        <dbReference type="ChEBI" id="CHEBI:58866"/>
        <dbReference type="EC" id="4.1.1.48"/>
    </reaction>
</comment>